<evidence type="ECO:0000313" key="3">
    <source>
        <dbReference type="EMBL" id="BAD79085.1"/>
    </source>
</evidence>
<name>A0A0H3K267_SYNP6</name>
<gene>
    <name evidence="3" type="ordered locus">syc0895_c</name>
</gene>
<feature type="compositionally biased region" description="Low complexity" evidence="1">
    <location>
        <begin position="236"/>
        <end position="253"/>
    </location>
</feature>
<proteinExistence type="predicted"/>
<evidence type="ECO:0008006" key="5">
    <source>
        <dbReference type="Google" id="ProtNLM"/>
    </source>
</evidence>
<evidence type="ECO:0000313" key="4">
    <source>
        <dbReference type="Proteomes" id="UP000001175"/>
    </source>
</evidence>
<organism evidence="3 4">
    <name type="scientific">Synechococcus sp. (strain ATCC 27144 / PCC 6301 / SAUG 1402/1)</name>
    <name type="common">Anacystis nidulans</name>
    <dbReference type="NCBI Taxonomy" id="269084"/>
    <lineage>
        <taxon>Bacteria</taxon>
        <taxon>Bacillati</taxon>
        <taxon>Cyanobacteriota</taxon>
        <taxon>Cyanophyceae</taxon>
        <taxon>Synechococcales</taxon>
        <taxon>Synechococcaceae</taxon>
        <taxon>Synechococcus</taxon>
    </lineage>
</organism>
<feature type="signal peptide" evidence="2">
    <location>
        <begin position="1"/>
        <end position="27"/>
    </location>
</feature>
<feature type="chain" id="PRO_5002613285" description="DUF3747 domain-containing protein" evidence="2">
    <location>
        <begin position="28"/>
        <end position="380"/>
    </location>
</feature>
<dbReference type="EMBL" id="AP008231">
    <property type="protein sequence ID" value="BAD79085.1"/>
    <property type="molecule type" value="Genomic_DNA"/>
</dbReference>
<dbReference type="InterPro" id="IPR022222">
    <property type="entry name" value="DUF3747"/>
</dbReference>
<reference evidence="3 4" key="1">
    <citation type="journal article" date="2007" name="Photosyn. Res.">
        <title>Complete nucleotide sequence of the freshwater unicellular cyanobacterium Synechococcus elongatus PCC 6301 chromosome: gene content and organization.</title>
        <authorList>
            <person name="Sugita C."/>
            <person name="Ogata K."/>
            <person name="Shikata M."/>
            <person name="Jikuya H."/>
            <person name="Takano J."/>
            <person name="Furumichi M."/>
            <person name="Kanehisa M."/>
            <person name="Omata T."/>
            <person name="Sugiura M."/>
            <person name="Sugita M."/>
        </authorList>
    </citation>
    <scope>NUCLEOTIDE SEQUENCE [LARGE SCALE GENOMIC DNA]</scope>
    <source>
        <strain evidence="4">ATCC 27144 / PCC 6301 / SAUG 1402/1</strain>
    </source>
</reference>
<dbReference type="KEGG" id="syc:syc0895_c"/>
<dbReference type="GeneID" id="72429463"/>
<sequence length="380" mass="41060">MRRYPLITAALLTAGGLAAVPVPPAQAALFGQQPIAEQQAVVILRPLGINRYDVLVIEEKQIGSQRCWRDRGDGTVEPLLLNFDFTGICDRATDSNGYSLRMGGEELGLRYRLEVRTQESQALLVAVPFDGRSPTIPLGTTRRLVRDFLKVDLLPNWKLARRTYEGQPLGHYYFSADQTLAAYSASNPNLVAIAPQQTPSAALRPLTPSALPSVGDQQPIPIPVVRLDQPNLSPSPATRPAMPITPAPAATLPLRSPNFPAAQQPTPVTPAPTPSLRPLRSPTPAPTATPSTASNPDRFTISRNGQLSSDAFLVIVPVTAGSPQALIQRIQQLGVPASNIFERGPREVALGPFRNRSLAEQWQTHLSQQGGLNGRVEFGR</sequence>
<dbReference type="Proteomes" id="UP000001175">
    <property type="component" value="Chromosome"/>
</dbReference>
<keyword evidence="2" id="KW-0732">Signal</keyword>
<accession>A0A0H3K267</accession>
<evidence type="ECO:0000256" key="1">
    <source>
        <dbReference type="SAM" id="MobiDB-lite"/>
    </source>
</evidence>
<dbReference type="AlphaFoldDB" id="A0A0H3K267"/>
<feature type="compositionally biased region" description="Pro residues" evidence="1">
    <location>
        <begin position="267"/>
        <end position="287"/>
    </location>
</feature>
<dbReference type="RefSeq" id="WP_011243207.1">
    <property type="nucleotide sequence ID" value="NC_006576.1"/>
</dbReference>
<protein>
    <recommendedName>
        <fullName evidence="5">DUF3747 domain-containing protein</fullName>
    </recommendedName>
</protein>
<evidence type="ECO:0000256" key="2">
    <source>
        <dbReference type="SAM" id="SignalP"/>
    </source>
</evidence>
<dbReference type="eggNOG" id="COG3324">
    <property type="taxonomic scope" value="Bacteria"/>
</dbReference>
<dbReference type="Pfam" id="PF12565">
    <property type="entry name" value="DUF3747"/>
    <property type="match status" value="1"/>
</dbReference>
<feature type="region of interest" description="Disordered" evidence="1">
    <location>
        <begin position="226"/>
        <end position="302"/>
    </location>
</feature>